<protein>
    <submittedName>
        <fullName evidence="1">Uncharacterized protein</fullName>
    </submittedName>
</protein>
<reference evidence="1 2" key="1">
    <citation type="submission" date="2019-02" db="EMBL/GenBank/DDBJ databases">
        <title>Deep-cultivation of Planctomycetes and their phenomic and genomic characterization uncovers novel biology.</title>
        <authorList>
            <person name="Wiegand S."/>
            <person name="Jogler M."/>
            <person name="Boedeker C."/>
            <person name="Pinto D."/>
            <person name="Vollmers J."/>
            <person name="Rivas-Marin E."/>
            <person name="Kohn T."/>
            <person name="Peeters S.H."/>
            <person name="Heuer A."/>
            <person name="Rast P."/>
            <person name="Oberbeckmann S."/>
            <person name="Bunk B."/>
            <person name="Jeske O."/>
            <person name="Meyerdierks A."/>
            <person name="Storesund J.E."/>
            <person name="Kallscheuer N."/>
            <person name="Luecker S."/>
            <person name="Lage O.M."/>
            <person name="Pohl T."/>
            <person name="Merkel B.J."/>
            <person name="Hornburger P."/>
            <person name="Mueller R.-W."/>
            <person name="Bruemmer F."/>
            <person name="Labrenz M."/>
            <person name="Spormann A.M."/>
            <person name="Op den Camp H."/>
            <person name="Overmann J."/>
            <person name="Amann R."/>
            <person name="Jetten M.S.M."/>
            <person name="Mascher T."/>
            <person name="Medema M.H."/>
            <person name="Devos D.P."/>
            <person name="Kaster A.-K."/>
            <person name="Ovreas L."/>
            <person name="Rohde M."/>
            <person name="Galperin M.Y."/>
            <person name="Jogler C."/>
        </authorList>
    </citation>
    <scope>NUCLEOTIDE SEQUENCE [LARGE SCALE GENOMIC DNA]</scope>
    <source>
        <strain evidence="1 2">Q31a</strain>
    </source>
</reference>
<proteinExistence type="predicted"/>
<accession>A0A518GH34</accession>
<dbReference type="KEGG" id="ahel:Q31a_62950"/>
<dbReference type="AlphaFoldDB" id="A0A518GH34"/>
<dbReference type="Proteomes" id="UP000318017">
    <property type="component" value="Chromosome"/>
</dbReference>
<dbReference type="EMBL" id="CP036298">
    <property type="protein sequence ID" value="QDV27902.1"/>
    <property type="molecule type" value="Genomic_DNA"/>
</dbReference>
<gene>
    <name evidence="1" type="ORF">Q31a_62950</name>
</gene>
<sequence length="35" mass="3735">MNGLHGPSVLGLRPLQRGPTLLLFGQSLFLKLFGG</sequence>
<organism evidence="1 2">
    <name type="scientific">Aureliella helgolandensis</name>
    <dbReference type="NCBI Taxonomy" id="2527968"/>
    <lineage>
        <taxon>Bacteria</taxon>
        <taxon>Pseudomonadati</taxon>
        <taxon>Planctomycetota</taxon>
        <taxon>Planctomycetia</taxon>
        <taxon>Pirellulales</taxon>
        <taxon>Pirellulaceae</taxon>
        <taxon>Aureliella</taxon>
    </lineage>
</organism>
<evidence type="ECO:0000313" key="1">
    <source>
        <dbReference type="EMBL" id="QDV27902.1"/>
    </source>
</evidence>
<keyword evidence="2" id="KW-1185">Reference proteome</keyword>
<evidence type="ECO:0000313" key="2">
    <source>
        <dbReference type="Proteomes" id="UP000318017"/>
    </source>
</evidence>
<name>A0A518GH34_9BACT</name>